<protein>
    <submittedName>
        <fullName evidence="3">Uncharacterized protein</fullName>
    </submittedName>
</protein>
<comment type="caution">
    <text evidence="3">The sequence shown here is derived from an EMBL/GenBank/DDBJ whole genome shotgun (WGS) entry which is preliminary data.</text>
</comment>
<keyword evidence="4" id="KW-1185">Reference proteome</keyword>
<dbReference type="InterPro" id="IPR001611">
    <property type="entry name" value="Leu-rich_rpt"/>
</dbReference>
<dbReference type="Proteomes" id="UP000663852">
    <property type="component" value="Unassembled WGS sequence"/>
</dbReference>
<dbReference type="OrthoDB" id="120976at2759"/>
<dbReference type="EMBL" id="CAJNOJ010000006">
    <property type="protein sequence ID" value="CAF0757673.1"/>
    <property type="molecule type" value="Genomic_DNA"/>
</dbReference>
<feature type="compositionally biased region" description="Polar residues" evidence="1">
    <location>
        <begin position="46"/>
        <end position="68"/>
    </location>
</feature>
<sequence>MLLSEGTNEATEKPGIHLGDEGEVTEQLDDGQIENSNEERVRKSSVDTNNMKDLNLPTSLKSTVSTTRADAKRVRITHPRSSASNVNGATAKRDPVIESIIEARKFSVIDNTYTRLAQLNRPQQRATLFDIRPPTTESETKRKERVASSHIEHKEPEPTIIEYSLDGWDEGINEEIEKDNIPPADKTCVQLYEEKCRSMTICPCTIILRTLNTTKINLTNYGLGPRGCAPLAVGLLRNTTVLSLLLGGNNIGNAGMTYLYQIITENAYIEEYDLSYNGLGPKGNEKLAKAITSCSQLKSLNVAGNELTPTDLQLLLEKLEDHSHLKNLNLSHNNLDEEGGEFLANWFAENHSLVSLDASWCSIRLKGAVAMAKAIAENNRLEILDLSYNSFTNQTVPSITNSLTSNSSLSELNLRGSHFISRYDSAVKENPDLITTGKSCQIYDMLVAATTNQSLKLLRLGENHIHENCLMIMLESLAEVEDITLEELDLTGIITKQDLIKKGQELFANHPRLKVYVGPVKQVIDTFANNLLSLIRDYRHENEISVSDMFIPNDNAATPATSVTYEQFLDVLREAKIPFPKAMINDIMKHLGQTSEEGTISIKTLQG</sequence>
<feature type="region of interest" description="Disordered" evidence="1">
    <location>
        <begin position="132"/>
        <end position="151"/>
    </location>
</feature>
<dbReference type="InterPro" id="IPR052394">
    <property type="entry name" value="LRR-containing"/>
</dbReference>
<dbReference type="InterPro" id="IPR032675">
    <property type="entry name" value="LRR_dom_sf"/>
</dbReference>
<dbReference type="EMBL" id="CAJNOR010003289">
    <property type="protein sequence ID" value="CAF1398516.1"/>
    <property type="molecule type" value="Genomic_DNA"/>
</dbReference>
<feature type="compositionally biased region" description="Basic and acidic residues" evidence="1">
    <location>
        <begin position="138"/>
        <end position="151"/>
    </location>
</feature>
<proteinExistence type="predicted"/>
<feature type="compositionally biased region" description="Basic and acidic residues" evidence="1">
    <location>
        <begin position="10"/>
        <end position="20"/>
    </location>
</feature>
<dbReference type="Proteomes" id="UP000663828">
    <property type="component" value="Unassembled WGS sequence"/>
</dbReference>
<dbReference type="SMART" id="SM00368">
    <property type="entry name" value="LRR_RI"/>
    <property type="match status" value="8"/>
</dbReference>
<gene>
    <name evidence="2" type="ORF">EDS130_LOCUS2634</name>
    <name evidence="3" type="ORF">XAT740_LOCUS34005</name>
</gene>
<evidence type="ECO:0000256" key="1">
    <source>
        <dbReference type="SAM" id="MobiDB-lite"/>
    </source>
</evidence>
<dbReference type="Gene3D" id="3.80.10.10">
    <property type="entry name" value="Ribonuclease Inhibitor"/>
    <property type="match status" value="2"/>
</dbReference>
<evidence type="ECO:0000313" key="3">
    <source>
        <dbReference type="EMBL" id="CAF1398516.1"/>
    </source>
</evidence>
<dbReference type="Pfam" id="PF00560">
    <property type="entry name" value="LRR_1"/>
    <property type="match status" value="1"/>
</dbReference>
<evidence type="ECO:0000313" key="4">
    <source>
        <dbReference type="Proteomes" id="UP000663828"/>
    </source>
</evidence>
<feature type="compositionally biased region" description="Acidic residues" evidence="1">
    <location>
        <begin position="21"/>
        <end position="32"/>
    </location>
</feature>
<evidence type="ECO:0000313" key="2">
    <source>
        <dbReference type="EMBL" id="CAF0757673.1"/>
    </source>
</evidence>
<organism evidence="3 4">
    <name type="scientific">Adineta ricciae</name>
    <name type="common">Rotifer</name>
    <dbReference type="NCBI Taxonomy" id="249248"/>
    <lineage>
        <taxon>Eukaryota</taxon>
        <taxon>Metazoa</taxon>
        <taxon>Spiralia</taxon>
        <taxon>Gnathifera</taxon>
        <taxon>Rotifera</taxon>
        <taxon>Eurotatoria</taxon>
        <taxon>Bdelloidea</taxon>
        <taxon>Adinetida</taxon>
        <taxon>Adinetidae</taxon>
        <taxon>Adineta</taxon>
    </lineage>
</organism>
<dbReference type="PANTHER" id="PTHR24114">
    <property type="entry name" value="LEUCINE RICH REPEAT FAMILY PROTEIN"/>
    <property type="match status" value="1"/>
</dbReference>
<name>A0A815KN70_ADIRI</name>
<reference evidence="3" key="1">
    <citation type="submission" date="2021-02" db="EMBL/GenBank/DDBJ databases">
        <authorList>
            <person name="Nowell W R."/>
        </authorList>
    </citation>
    <scope>NUCLEOTIDE SEQUENCE</scope>
</reference>
<accession>A0A815KN70</accession>
<feature type="region of interest" description="Disordered" evidence="1">
    <location>
        <begin position="1"/>
        <end position="71"/>
    </location>
</feature>
<dbReference type="Pfam" id="PF13516">
    <property type="entry name" value="LRR_6"/>
    <property type="match status" value="2"/>
</dbReference>
<dbReference type="AlphaFoldDB" id="A0A815KN70"/>
<dbReference type="PROSITE" id="PS51450">
    <property type="entry name" value="LRR"/>
    <property type="match status" value="1"/>
</dbReference>
<dbReference type="SUPFAM" id="SSF52047">
    <property type="entry name" value="RNI-like"/>
    <property type="match status" value="1"/>
</dbReference>
<dbReference type="PANTHER" id="PTHR24114:SF50">
    <property type="entry name" value="RNI-LIKE PROTEIN"/>
    <property type="match status" value="1"/>
</dbReference>